<sequence length="363" mass="39216">MICPVTILAVMDQMGFFYWVLYVYLLSGIAGRAILFGLDTPQTLAEPQVSPAWKSPEVNQSFEQVYNQQTPTKPTADNQTIIPSPAPRNQSPVPTPQARRIRSASYGGNNSPKASDELLARLNGGPPISPHAMNNVFQKSQQLQLDLLLHLVGGDSSDTQSEAESIKSVRLRRKLPNLPPDQCPSPSPTRKFADRTKNGFIDSQDFMDSEASSPAPQLTPVAALTVTTSVATTVETSKQYSPASNLGTPPTTSSGNSLSPLLGRKGNTSRTPSPGSDASGSKLPQYMQNLKQQLRDELKAVTEERKVMLEQRGKVGGEAERSVTPQPTIPSQQRTTEQKQEENLNSTISKSLANFQSPAGCAA</sequence>
<feature type="transmembrane region" description="Helical" evidence="2">
    <location>
        <begin position="16"/>
        <end position="38"/>
    </location>
</feature>
<feature type="compositionally biased region" description="Polar residues" evidence="1">
    <location>
        <begin position="266"/>
        <end position="279"/>
    </location>
</feature>
<evidence type="ECO:0000313" key="4">
    <source>
        <dbReference type="Proteomes" id="UP001054945"/>
    </source>
</evidence>
<feature type="region of interest" description="Disordered" evidence="1">
    <location>
        <begin position="309"/>
        <end position="363"/>
    </location>
</feature>
<proteinExistence type="predicted"/>
<name>A0AAV4R313_CAEEX</name>
<feature type="compositionally biased region" description="Polar residues" evidence="1">
    <location>
        <begin position="343"/>
        <end position="357"/>
    </location>
</feature>
<evidence type="ECO:0000256" key="2">
    <source>
        <dbReference type="SAM" id="Phobius"/>
    </source>
</evidence>
<dbReference type="EMBL" id="BPLR01007126">
    <property type="protein sequence ID" value="GIY14652.1"/>
    <property type="molecule type" value="Genomic_DNA"/>
</dbReference>
<dbReference type="Proteomes" id="UP001054945">
    <property type="component" value="Unassembled WGS sequence"/>
</dbReference>
<feature type="compositionally biased region" description="Polar residues" evidence="1">
    <location>
        <begin position="69"/>
        <end position="92"/>
    </location>
</feature>
<keyword evidence="2" id="KW-0812">Transmembrane</keyword>
<feature type="region of interest" description="Disordered" evidence="1">
    <location>
        <begin position="175"/>
        <end position="195"/>
    </location>
</feature>
<feature type="compositionally biased region" description="Pro residues" evidence="1">
    <location>
        <begin position="177"/>
        <end position="187"/>
    </location>
</feature>
<gene>
    <name evidence="3" type="primary">AVEN_54851_1</name>
    <name evidence="3" type="ORF">CEXT_472671</name>
</gene>
<evidence type="ECO:0000313" key="3">
    <source>
        <dbReference type="EMBL" id="GIY14652.1"/>
    </source>
</evidence>
<keyword evidence="2" id="KW-1133">Transmembrane helix</keyword>
<organism evidence="3 4">
    <name type="scientific">Caerostris extrusa</name>
    <name type="common">Bark spider</name>
    <name type="synonym">Caerostris bankana</name>
    <dbReference type="NCBI Taxonomy" id="172846"/>
    <lineage>
        <taxon>Eukaryota</taxon>
        <taxon>Metazoa</taxon>
        <taxon>Ecdysozoa</taxon>
        <taxon>Arthropoda</taxon>
        <taxon>Chelicerata</taxon>
        <taxon>Arachnida</taxon>
        <taxon>Araneae</taxon>
        <taxon>Araneomorphae</taxon>
        <taxon>Entelegynae</taxon>
        <taxon>Araneoidea</taxon>
        <taxon>Araneidae</taxon>
        <taxon>Caerostris</taxon>
    </lineage>
</organism>
<feature type="compositionally biased region" description="Polar residues" evidence="1">
    <location>
        <begin position="323"/>
        <end position="335"/>
    </location>
</feature>
<feature type="region of interest" description="Disordered" evidence="1">
    <location>
        <begin position="237"/>
        <end position="283"/>
    </location>
</feature>
<feature type="region of interest" description="Disordered" evidence="1">
    <location>
        <begin position="69"/>
        <end position="114"/>
    </location>
</feature>
<feature type="compositionally biased region" description="Polar residues" evidence="1">
    <location>
        <begin position="237"/>
        <end position="259"/>
    </location>
</feature>
<accession>A0AAV4R313</accession>
<feature type="compositionally biased region" description="Basic and acidic residues" evidence="1">
    <location>
        <begin position="309"/>
        <end position="321"/>
    </location>
</feature>
<comment type="caution">
    <text evidence="3">The sequence shown here is derived from an EMBL/GenBank/DDBJ whole genome shotgun (WGS) entry which is preliminary data.</text>
</comment>
<keyword evidence="4" id="KW-1185">Reference proteome</keyword>
<reference evidence="3 4" key="1">
    <citation type="submission" date="2021-06" db="EMBL/GenBank/DDBJ databases">
        <title>Caerostris extrusa draft genome.</title>
        <authorList>
            <person name="Kono N."/>
            <person name="Arakawa K."/>
        </authorList>
    </citation>
    <scope>NUCLEOTIDE SEQUENCE [LARGE SCALE GENOMIC DNA]</scope>
</reference>
<protein>
    <submittedName>
        <fullName evidence="3">Uncharacterized protein</fullName>
    </submittedName>
</protein>
<evidence type="ECO:0000256" key="1">
    <source>
        <dbReference type="SAM" id="MobiDB-lite"/>
    </source>
</evidence>
<dbReference type="AlphaFoldDB" id="A0AAV4R313"/>
<keyword evidence="2" id="KW-0472">Membrane</keyword>